<feature type="chain" id="PRO_5042816623" description="DUF7580 domain-containing protein" evidence="1">
    <location>
        <begin position="21"/>
        <end position="591"/>
    </location>
</feature>
<evidence type="ECO:0000313" key="4">
    <source>
        <dbReference type="Proteomes" id="UP001303473"/>
    </source>
</evidence>
<feature type="domain" description="DUF7580" evidence="2">
    <location>
        <begin position="193"/>
        <end position="589"/>
    </location>
</feature>
<feature type="signal peptide" evidence="1">
    <location>
        <begin position="1"/>
        <end position="20"/>
    </location>
</feature>
<evidence type="ECO:0000256" key="1">
    <source>
        <dbReference type="SAM" id="SignalP"/>
    </source>
</evidence>
<dbReference type="InterPro" id="IPR056002">
    <property type="entry name" value="DUF7580"/>
</dbReference>
<accession>A0AAN6SAF0</accession>
<proteinExistence type="predicted"/>
<reference evidence="4" key="1">
    <citation type="journal article" date="2023" name="Mol. Phylogenet. Evol.">
        <title>Genome-scale phylogeny and comparative genomics of the fungal order Sordariales.</title>
        <authorList>
            <person name="Hensen N."/>
            <person name="Bonometti L."/>
            <person name="Westerberg I."/>
            <person name="Brannstrom I.O."/>
            <person name="Guillou S."/>
            <person name="Cros-Aarteil S."/>
            <person name="Calhoun S."/>
            <person name="Haridas S."/>
            <person name="Kuo A."/>
            <person name="Mondo S."/>
            <person name="Pangilinan J."/>
            <person name="Riley R."/>
            <person name="LaButti K."/>
            <person name="Andreopoulos B."/>
            <person name="Lipzen A."/>
            <person name="Chen C."/>
            <person name="Yan M."/>
            <person name="Daum C."/>
            <person name="Ng V."/>
            <person name="Clum A."/>
            <person name="Steindorff A."/>
            <person name="Ohm R.A."/>
            <person name="Martin F."/>
            <person name="Silar P."/>
            <person name="Natvig D.O."/>
            <person name="Lalanne C."/>
            <person name="Gautier V."/>
            <person name="Ament-Velasquez S.L."/>
            <person name="Kruys A."/>
            <person name="Hutchinson M.I."/>
            <person name="Powell A.J."/>
            <person name="Barry K."/>
            <person name="Miller A.N."/>
            <person name="Grigoriev I.V."/>
            <person name="Debuchy R."/>
            <person name="Gladieux P."/>
            <person name="Hiltunen Thoren M."/>
            <person name="Johannesson H."/>
        </authorList>
    </citation>
    <scope>NUCLEOTIDE SEQUENCE [LARGE SCALE GENOMIC DNA]</scope>
    <source>
        <strain evidence="4">CBS 340.73</strain>
    </source>
</reference>
<keyword evidence="1" id="KW-0732">Signal</keyword>
<protein>
    <recommendedName>
        <fullName evidence="2">DUF7580 domain-containing protein</fullName>
    </recommendedName>
</protein>
<gene>
    <name evidence="3" type="ORF">QBC46DRAFT_5330</name>
</gene>
<dbReference type="Pfam" id="PF24476">
    <property type="entry name" value="DUF7580"/>
    <property type="match status" value="1"/>
</dbReference>
<dbReference type="PANTHER" id="PTHR35186:SF4">
    <property type="entry name" value="PRION-INHIBITION AND PROPAGATION HELO DOMAIN-CONTAINING PROTEIN"/>
    <property type="match status" value="1"/>
</dbReference>
<dbReference type="AlphaFoldDB" id="A0AAN6SAF0"/>
<sequence>MSGIEVVGLILGSVPLIVSGMEHYADGVSTLGRYRRYKLELKMLTNILETEKMKLRCACEKLLIGLVPFSKIDELIEDPFGETWRDEAIQKRIRVRLWESFTAFENTVKDVYAAIQEMISRLGLQPDGKVKWIEGSAFRRELKRATFSLKKASYDDLLARIKDGIASLVTLTTQNVELEPKRKMRSQGRLFSLLREISKSIYRALKNSLVCQGTHDLNLQLAARSADFTSLDEDEKITKEFSFMIAISSHIAPDSDNQLIEKVQFWDEVVIKETTASTRVAMALPSHNLNPAKKGKRKAVSFMRPQSTTTTVTSNASTVVLTQVQPSSATPVPAMVNLALDATLGTPEKLLPLPINLCDTLRKAKKQPVQQCYGHIVDSTGTSRREYGIYPLEKAIDGEKRSTVSLRQVLESPPGKLPPLTYRDRVRLAVVISSSVIQLHHTPWLPDRLRSEDIVFIQRDNAPLYEHAFVVKRVPDRDHTTAASPTKASVWYNPTMLSLGILLIELVLGKPVHETAASGKLESDILSDYDAAQPLLHKVEQMAGSNYGSAVRRCLHCHTYEYDLSLENEGFRHDVYSGVVALLGQDLEKCC</sequence>
<keyword evidence="4" id="KW-1185">Reference proteome</keyword>
<comment type="caution">
    <text evidence="3">The sequence shown here is derived from an EMBL/GenBank/DDBJ whole genome shotgun (WGS) entry which is preliminary data.</text>
</comment>
<evidence type="ECO:0000259" key="2">
    <source>
        <dbReference type="Pfam" id="PF24476"/>
    </source>
</evidence>
<dbReference type="PANTHER" id="PTHR35186">
    <property type="entry name" value="ANK_REP_REGION DOMAIN-CONTAINING PROTEIN"/>
    <property type="match status" value="1"/>
</dbReference>
<dbReference type="EMBL" id="MU853752">
    <property type="protein sequence ID" value="KAK3946400.1"/>
    <property type="molecule type" value="Genomic_DNA"/>
</dbReference>
<organism evidence="3 4">
    <name type="scientific">Diplogelasinospora grovesii</name>
    <dbReference type="NCBI Taxonomy" id="303347"/>
    <lineage>
        <taxon>Eukaryota</taxon>
        <taxon>Fungi</taxon>
        <taxon>Dikarya</taxon>
        <taxon>Ascomycota</taxon>
        <taxon>Pezizomycotina</taxon>
        <taxon>Sordariomycetes</taxon>
        <taxon>Sordariomycetidae</taxon>
        <taxon>Sordariales</taxon>
        <taxon>Diplogelasinosporaceae</taxon>
        <taxon>Diplogelasinospora</taxon>
    </lineage>
</organism>
<evidence type="ECO:0000313" key="3">
    <source>
        <dbReference type="EMBL" id="KAK3946400.1"/>
    </source>
</evidence>
<dbReference type="Proteomes" id="UP001303473">
    <property type="component" value="Unassembled WGS sequence"/>
</dbReference>
<name>A0AAN6SAF0_9PEZI</name>